<reference evidence="2" key="2">
    <citation type="submission" date="2015-01" db="EMBL/GenBank/DDBJ databases">
        <title>Evolutionary Origins and Diversification of the Mycorrhizal Mutualists.</title>
        <authorList>
            <consortium name="DOE Joint Genome Institute"/>
            <consortium name="Mycorrhizal Genomics Consortium"/>
            <person name="Kohler A."/>
            <person name="Kuo A."/>
            <person name="Nagy L.G."/>
            <person name="Floudas D."/>
            <person name="Copeland A."/>
            <person name="Barry K.W."/>
            <person name="Cichocki N."/>
            <person name="Veneault-Fourrey C."/>
            <person name="LaButti K."/>
            <person name="Lindquist E.A."/>
            <person name="Lipzen A."/>
            <person name="Lundell T."/>
            <person name="Morin E."/>
            <person name="Murat C."/>
            <person name="Riley R."/>
            <person name="Ohm R."/>
            <person name="Sun H."/>
            <person name="Tunlid A."/>
            <person name="Henrissat B."/>
            <person name="Grigoriev I.V."/>
            <person name="Hibbett D.S."/>
            <person name="Martin F."/>
        </authorList>
    </citation>
    <scope>NUCLEOTIDE SEQUENCE [LARGE SCALE GENOMIC DNA]</scope>
    <source>
        <strain evidence="2">LaAM-08-1</strain>
    </source>
</reference>
<protein>
    <submittedName>
        <fullName evidence="1">Unplaced genomic scaffold K443scaffold_53, whole genome shotgun sequence</fullName>
    </submittedName>
</protein>
<proteinExistence type="predicted"/>
<dbReference type="AlphaFoldDB" id="A0A0C9Y3Q0"/>
<dbReference type="EMBL" id="KN838588">
    <property type="protein sequence ID" value="KIK02743.1"/>
    <property type="molecule type" value="Genomic_DNA"/>
</dbReference>
<name>A0A0C9Y3Q0_9AGAR</name>
<evidence type="ECO:0000313" key="1">
    <source>
        <dbReference type="EMBL" id="KIK02743.1"/>
    </source>
</evidence>
<reference evidence="1 2" key="1">
    <citation type="submission" date="2014-04" db="EMBL/GenBank/DDBJ databases">
        <authorList>
            <consortium name="DOE Joint Genome Institute"/>
            <person name="Kuo A."/>
            <person name="Kohler A."/>
            <person name="Nagy L.G."/>
            <person name="Floudas D."/>
            <person name="Copeland A."/>
            <person name="Barry K.W."/>
            <person name="Cichocki N."/>
            <person name="Veneault-Fourrey C."/>
            <person name="LaButti K."/>
            <person name="Lindquist E.A."/>
            <person name="Lipzen A."/>
            <person name="Lundell T."/>
            <person name="Morin E."/>
            <person name="Murat C."/>
            <person name="Sun H."/>
            <person name="Tunlid A."/>
            <person name="Henrissat B."/>
            <person name="Grigoriev I.V."/>
            <person name="Hibbett D.S."/>
            <person name="Martin F."/>
            <person name="Nordberg H.P."/>
            <person name="Cantor M.N."/>
            <person name="Hua S.X."/>
        </authorList>
    </citation>
    <scope>NUCLEOTIDE SEQUENCE [LARGE SCALE GENOMIC DNA]</scope>
    <source>
        <strain evidence="1 2">LaAM-08-1</strain>
    </source>
</reference>
<keyword evidence="2" id="KW-1185">Reference proteome</keyword>
<accession>A0A0C9Y3Q0</accession>
<sequence length="145" mass="16170">MCIPLQCSFTPPFPPLPRHHTNIALEPPNWVFHTPVAAILCLNFIPLLMINNQPTTDPSHLFNTFVIAHSTLRLLGRSKRRLLHSTSPSGQPFPSPSVYSDCSSGNQLVHRTSGRTWFFQLSLDVYSSKFAMKTLIRIEGGSRGG</sequence>
<evidence type="ECO:0000313" key="2">
    <source>
        <dbReference type="Proteomes" id="UP000054477"/>
    </source>
</evidence>
<dbReference type="HOGENOM" id="CLU_1787160_0_0_1"/>
<gene>
    <name evidence="1" type="ORF">K443DRAFT_509665</name>
</gene>
<dbReference type="Proteomes" id="UP000054477">
    <property type="component" value="Unassembled WGS sequence"/>
</dbReference>
<organism evidence="1 2">
    <name type="scientific">Laccaria amethystina LaAM-08-1</name>
    <dbReference type="NCBI Taxonomy" id="1095629"/>
    <lineage>
        <taxon>Eukaryota</taxon>
        <taxon>Fungi</taxon>
        <taxon>Dikarya</taxon>
        <taxon>Basidiomycota</taxon>
        <taxon>Agaricomycotina</taxon>
        <taxon>Agaricomycetes</taxon>
        <taxon>Agaricomycetidae</taxon>
        <taxon>Agaricales</taxon>
        <taxon>Agaricineae</taxon>
        <taxon>Hydnangiaceae</taxon>
        <taxon>Laccaria</taxon>
    </lineage>
</organism>